<protein>
    <submittedName>
        <fullName evidence="1">Uncharacterized protein</fullName>
    </submittedName>
</protein>
<reference evidence="1 2" key="1">
    <citation type="submission" date="2014-04" db="EMBL/GenBank/DDBJ databases">
        <authorList>
            <consortium name="DOE Joint Genome Institute"/>
            <person name="Kuo A."/>
            <person name="Kohler A."/>
            <person name="Costa M.D."/>
            <person name="Nagy L.G."/>
            <person name="Floudas D."/>
            <person name="Copeland A."/>
            <person name="Barry K.W."/>
            <person name="Cichocki N."/>
            <person name="Veneault-Fourrey C."/>
            <person name="LaButti K."/>
            <person name="Lindquist E.A."/>
            <person name="Lipzen A."/>
            <person name="Lundell T."/>
            <person name="Morin E."/>
            <person name="Murat C."/>
            <person name="Sun H."/>
            <person name="Tunlid A."/>
            <person name="Henrissat B."/>
            <person name="Grigoriev I.V."/>
            <person name="Hibbett D.S."/>
            <person name="Martin F."/>
            <person name="Nordberg H.P."/>
            <person name="Cantor M.N."/>
            <person name="Hua S.X."/>
        </authorList>
    </citation>
    <scope>NUCLEOTIDE SEQUENCE [LARGE SCALE GENOMIC DNA]</scope>
    <source>
        <strain evidence="1 2">Marx 270</strain>
    </source>
</reference>
<keyword evidence="2" id="KW-1185">Reference proteome</keyword>
<evidence type="ECO:0000313" key="2">
    <source>
        <dbReference type="Proteomes" id="UP000054217"/>
    </source>
</evidence>
<accession>A0A0C3IYR3</accession>
<gene>
    <name evidence="1" type="ORF">M404DRAFT_718075</name>
</gene>
<dbReference type="Proteomes" id="UP000054217">
    <property type="component" value="Unassembled WGS sequence"/>
</dbReference>
<name>A0A0C3IYR3_PISTI</name>
<sequence>MEEIEYDTTDSLIVIGEHPIHLHAHQFECFDASQFDVSRSREVTFLFVTCESWLFRLSNPDPGCMPIPSRLNTLHKSRTPRSFTRKGTHHTFTTSWCMLFSFSREITGR</sequence>
<proteinExistence type="predicted"/>
<dbReference type="AlphaFoldDB" id="A0A0C3IYR3"/>
<dbReference type="InParanoid" id="A0A0C3IYR3"/>
<evidence type="ECO:0000313" key="1">
    <source>
        <dbReference type="EMBL" id="KIO01938.1"/>
    </source>
</evidence>
<dbReference type="HOGENOM" id="CLU_2185057_0_0_1"/>
<organism evidence="1 2">
    <name type="scientific">Pisolithus tinctorius Marx 270</name>
    <dbReference type="NCBI Taxonomy" id="870435"/>
    <lineage>
        <taxon>Eukaryota</taxon>
        <taxon>Fungi</taxon>
        <taxon>Dikarya</taxon>
        <taxon>Basidiomycota</taxon>
        <taxon>Agaricomycotina</taxon>
        <taxon>Agaricomycetes</taxon>
        <taxon>Agaricomycetidae</taxon>
        <taxon>Boletales</taxon>
        <taxon>Sclerodermatineae</taxon>
        <taxon>Pisolithaceae</taxon>
        <taxon>Pisolithus</taxon>
    </lineage>
</organism>
<reference evidence="2" key="2">
    <citation type="submission" date="2015-01" db="EMBL/GenBank/DDBJ databases">
        <title>Evolutionary Origins and Diversification of the Mycorrhizal Mutualists.</title>
        <authorList>
            <consortium name="DOE Joint Genome Institute"/>
            <consortium name="Mycorrhizal Genomics Consortium"/>
            <person name="Kohler A."/>
            <person name="Kuo A."/>
            <person name="Nagy L.G."/>
            <person name="Floudas D."/>
            <person name="Copeland A."/>
            <person name="Barry K.W."/>
            <person name="Cichocki N."/>
            <person name="Veneault-Fourrey C."/>
            <person name="LaButti K."/>
            <person name="Lindquist E.A."/>
            <person name="Lipzen A."/>
            <person name="Lundell T."/>
            <person name="Morin E."/>
            <person name="Murat C."/>
            <person name="Riley R."/>
            <person name="Ohm R."/>
            <person name="Sun H."/>
            <person name="Tunlid A."/>
            <person name="Henrissat B."/>
            <person name="Grigoriev I.V."/>
            <person name="Hibbett D.S."/>
            <person name="Martin F."/>
        </authorList>
    </citation>
    <scope>NUCLEOTIDE SEQUENCE [LARGE SCALE GENOMIC DNA]</scope>
    <source>
        <strain evidence="2">Marx 270</strain>
    </source>
</reference>
<dbReference type="EMBL" id="KN831984">
    <property type="protein sequence ID" value="KIO01938.1"/>
    <property type="molecule type" value="Genomic_DNA"/>
</dbReference>